<name>A0A0D0CXI5_9AGAR</name>
<keyword evidence="2" id="KW-1185">Reference proteome</keyword>
<evidence type="ECO:0000313" key="2">
    <source>
        <dbReference type="Proteomes" id="UP000053593"/>
    </source>
</evidence>
<proteinExistence type="predicted"/>
<dbReference type="OrthoDB" id="3033315at2759"/>
<dbReference type="EMBL" id="KN834773">
    <property type="protein sequence ID" value="KIK60943.1"/>
    <property type="molecule type" value="Genomic_DNA"/>
</dbReference>
<dbReference type="AlphaFoldDB" id="A0A0D0CXI5"/>
<dbReference type="Proteomes" id="UP000053593">
    <property type="component" value="Unassembled WGS sequence"/>
</dbReference>
<accession>A0A0D0CXI5</accession>
<organism evidence="1 2">
    <name type="scientific">Collybiopsis luxurians FD-317 M1</name>
    <dbReference type="NCBI Taxonomy" id="944289"/>
    <lineage>
        <taxon>Eukaryota</taxon>
        <taxon>Fungi</taxon>
        <taxon>Dikarya</taxon>
        <taxon>Basidiomycota</taxon>
        <taxon>Agaricomycotina</taxon>
        <taxon>Agaricomycetes</taxon>
        <taxon>Agaricomycetidae</taxon>
        <taxon>Agaricales</taxon>
        <taxon>Marasmiineae</taxon>
        <taxon>Omphalotaceae</taxon>
        <taxon>Collybiopsis</taxon>
        <taxon>Collybiopsis luxurians</taxon>
    </lineage>
</organism>
<gene>
    <name evidence="1" type="ORF">GYMLUDRAFT_598524</name>
</gene>
<protein>
    <submittedName>
        <fullName evidence="1">Uncharacterized protein</fullName>
    </submittedName>
</protein>
<reference evidence="1 2" key="1">
    <citation type="submission" date="2014-04" db="EMBL/GenBank/DDBJ databases">
        <title>Evolutionary Origins and Diversification of the Mycorrhizal Mutualists.</title>
        <authorList>
            <consortium name="DOE Joint Genome Institute"/>
            <consortium name="Mycorrhizal Genomics Consortium"/>
            <person name="Kohler A."/>
            <person name="Kuo A."/>
            <person name="Nagy L.G."/>
            <person name="Floudas D."/>
            <person name="Copeland A."/>
            <person name="Barry K.W."/>
            <person name="Cichocki N."/>
            <person name="Veneault-Fourrey C."/>
            <person name="LaButti K."/>
            <person name="Lindquist E.A."/>
            <person name="Lipzen A."/>
            <person name="Lundell T."/>
            <person name="Morin E."/>
            <person name="Murat C."/>
            <person name="Riley R."/>
            <person name="Ohm R."/>
            <person name="Sun H."/>
            <person name="Tunlid A."/>
            <person name="Henrissat B."/>
            <person name="Grigoriev I.V."/>
            <person name="Hibbett D.S."/>
            <person name="Martin F."/>
        </authorList>
    </citation>
    <scope>NUCLEOTIDE SEQUENCE [LARGE SCALE GENOMIC DNA]</scope>
    <source>
        <strain evidence="1 2">FD-317 M1</strain>
    </source>
</reference>
<evidence type="ECO:0000313" key="1">
    <source>
        <dbReference type="EMBL" id="KIK60943.1"/>
    </source>
</evidence>
<dbReference type="HOGENOM" id="CLU_1835385_0_0_1"/>
<sequence length="140" mass="16597">MSNVSSTTTAGGADEEKYLLTLEKLEKSKAMVRDIETKTESPDILLRHAKLIRELSNEVKNVLNMVLYEHGRADEQQREEILSQLENRFQEFFRTVEDCKQLIDVLCRRNSFTAWLMRVRDLRRVKKLQEEVKKRRVDLE</sequence>